<proteinExistence type="predicted"/>
<feature type="domain" description="GFO/IDH/MocA-like oxidoreductase" evidence="2">
    <location>
        <begin position="132"/>
        <end position="242"/>
    </location>
</feature>
<dbReference type="AlphaFoldDB" id="A0A7W9JGP9"/>
<dbReference type="InterPro" id="IPR051450">
    <property type="entry name" value="Gfo/Idh/MocA_Oxidoreductases"/>
</dbReference>
<evidence type="ECO:0000259" key="2">
    <source>
        <dbReference type="Pfam" id="PF22725"/>
    </source>
</evidence>
<sequence>MSDNLRVAVVGAGGWGREHARVFARRPDCELVALAARTPESAARRAAEYGAAPYTDLAAMLRETEPDLVTVCLPNEEHFEPTRFLLESGVNLLVEKPLVFDLAEADELLRLAAERDLFFGINFNHRYAEPVVRARAAISDGLLGELVFLTWRFGGEPNHGNSPHANLIETQCHGFDLLEQLGGPIRSVAAQMTDQTYGAYSTVALALAFESGAVGTMLGSYDSSYAYPDSQLIEINGTAGRATIHDTVRRLTLSRAGDATASVWQPGYFDDEARSFEATFDRHADAVVTALRAGGPPPVHASAGRRALQLAQATIASFDRGVRVDVDEFVRA</sequence>
<evidence type="ECO:0000313" key="4">
    <source>
        <dbReference type="Proteomes" id="UP000549971"/>
    </source>
</evidence>
<dbReference type="Pfam" id="PF01408">
    <property type="entry name" value="GFO_IDH_MocA"/>
    <property type="match status" value="1"/>
</dbReference>
<keyword evidence="4" id="KW-1185">Reference proteome</keyword>
<dbReference type="Proteomes" id="UP000549971">
    <property type="component" value="Unassembled WGS sequence"/>
</dbReference>
<dbReference type="EMBL" id="JACHMY010000001">
    <property type="protein sequence ID" value="MBB5841599.1"/>
    <property type="molecule type" value="Genomic_DNA"/>
</dbReference>
<gene>
    <name evidence="3" type="ORF">HDA39_008333</name>
</gene>
<organism evidence="3 4">
    <name type="scientific">Kribbella italica</name>
    <dbReference type="NCBI Taxonomy" id="1540520"/>
    <lineage>
        <taxon>Bacteria</taxon>
        <taxon>Bacillati</taxon>
        <taxon>Actinomycetota</taxon>
        <taxon>Actinomycetes</taxon>
        <taxon>Propionibacteriales</taxon>
        <taxon>Kribbellaceae</taxon>
        <taxon>Kribbella</taxon>
    </lineage>
</organism>
<dbReference type="Gene3D" id="3.40.50.720">
    <property type="entry name" value="NAD(P)-binding Rossmann-like Domain"/>
    <property type="match status" value="1"/>
</dbReference>
<dbReference type="RefSeq" id="WP_184805164.1">
    <property type="nucleotide sequence ID" value="NZ_JACHMY010000001.1"/>
</dbReference>
<dbReference type="GO" id="GO:0000166">
    <property type="term" value="F:nucleotide binding"/>
    <property type="evidence" value="ECO:0007669"/>
    <property type="project" value="InterPro"/>
</dbReference>
<evidence type="ECO:0000313" key="3">
    <source>
        <dbReference type="EMBL" id="MBB5841599.1"/>
    </source>
</evidence>
<accession>A0A7W9JGP9</accession>
<dbReference type="PANTHER" id="PTHR43377">
    <property type="entry name" value="BILIVERDIN REDUCTASE A"/>
    <property type="match status" value="1"/>
</dbReference>
<dbReference type="InterPro" id="IPR036291">
    <property type="entry name" value="NAD(P)-bd_dom_sf"/>
</dbReference>
<comment type="caution">
    <text evidence="3">The sequence shown here is derived from an EMBL/GenBank/DDBJ whole genome shotgun (WGS) entry which is preliminary data.</text>
</comment>
<name>A0A7W9JGP9_9ACTN</name>
<feature type="domain" description="Gfo/Idh/MocA-like oxidoreductase N-terminal" evidence="1">
    <location>
        <begin position="5"/>
        <end position="122"/>
    </location>
</feature>
<reference evidence="3 4" key="1">
    <citation type="submission" date="2020-08" db="EMBL/GenBank/DDBJ databases">
        <title>Sequencing the genomes of 1000 actinobacteria strains.</title>
        <authorList>
            <person name="Klenk H.-P."/>
        </authorList>
    </citation>
    <scope>NUCLEOTIDE SEQUENCE [LARGE SCALE GENOMIC DNA]</scope>
    <source>
        <strain evidence="3 4">DSM 28967</strain>
    </source>
</reference>
<dbReference type="InterPro" id="IPR055170">
    <property type="entry name" value="GFO_IDH_MocA-like_dom"/>
</dbReference>
<dbReference type="InterPro" id="IPR000683">
    <property type="entry name" value="Gfo/Idh/MocA-like_OxRdtase_N"/>
</dbReference>
<dbReference type="Gene3D" id="3.30.360.10">
    <property type="entry name" value="Dihydrodipicolinate Reductase, domain 2"/>
    <property type="match status" value="1"/>
</dbReference>
<dbReference type="PANTHER" id="PTHR43377:SF1">
    <property type="entry name" value="BILIVERDIN REDUCTASE A"/>
    <property type="match status" value="1"/>
</dbReference>
<protein>
    <submittedName>
        <fullName evidence="3">Putative dehydrogenase</fullName>
    </submittedName>
</protein>
<dbReference type="Pfam" id="PF22725">
    <property type="entry name" value="GFO_IDH_MocA_C3"/>
    <property type="match status" value="1"/>
</dbReference>
<evidence type="ECO:0000259" key="1">
    <source>
        <dbReference type="Pfam" id="PF01408"/>
    </source>
</evidence>
<dbReference type="SUPFAM" id="SSF51735">
    <property type="entry name" value="NAD(P)-binding Rossmann-fold domains"/>
    <property type="match status" value="1"/>
</dbReference>
<dbReference type="SUPFAM" id="SSF55347">
    <property type="entry name" value="Glyceraldehyde-3-phosphate dehydrogenase-like, C-terminal domain"/>
    <property type="match status" value="1"/>
</dbReference>